<reference evidence="2 3" key="1">
    <citation type="submission" date="2018-01" db="EMBL/GenBank/DDBJ databases">
        <title>Deinococcus koreensis sp. nov., a radiation-resistant bacterium isolated from river water.</title>
        <authorList>
            <person name="Choi A."/>
        </authorList>
    </citation>
    <scope>NUCLEOTIDE SEQUENCE [LARGE SCALE GENOMIC DNA]</scope>
    <source>
        <strain evidence="2 3">SJW1-2</strain>
    </source>
</reference>
<dbReference type="OrthoDB" id="5520584at2"/>
<organism evidence="2 3">
    <name type="scientific">Deinococcus koreensis</name>
    <dbReference type="NCBI Taxonomy" id="2054903"/>
    <lineage>
        <taxon>Bacteria</taxon>
        <taxon>Thermotogati</taxon>
        <taxon>Deinococcota</taxon>
        <taxon>Deinococci</taxon>
        <taxon>Deinococcales</taxon>
        <taxon>Deinococcaceae</taxon>
        <taxon>Deinococcus</taxon>
    </lineage>
</organism>
<keyword evidence="3" id="KW-1185">Reference proteome</keyword>
<sequence>MSDERTNEPVPRPPAHESPAIRRPLPTWLRLTLSGLAGAVTVTLLNEGVRRALPHAPRMDVIGERGLSKTLRATGVQPPRGEALYLSTMAADLASNSLYYALVGLGGQRLGGDGGALGRGAALGLAAGLGGAFLPPRLGLGHQPGETSMTRGLTVAWYTLGGVAAGAVYRTLGARSGTDLNG</sequence>
<feature type="region of interest" description="Disordered" evidence="1">
    <location>
        <begin position="1"/>
        <end position="21"/>
    </location>
</feature>
<evidence type="ECO:0000313" key="2">
    <source>
        <dbReference type="EMBL" id="PNY80250.1"/>
    </source>
</evidence>
<proteinExistence type="predicted"/>
<name>A0A2K3UUQ4_9DEIO</name>
<gene>
    <name evidence="2" type="ORF">CVO96_01735</name>
</gene>
<protein>
    <submittedName>
        <fullName evidence="2">Uncharacterized protein</fullName>
    </submittedName>
</protein>
<dbReference type="AlphaFoldDB" id="A0A2K3UUQ4"/>
<dbReference type="Proteomes" id="UP000236379">
    <property type="component" value="Unassembled WGS sequence"/>
</dbReference>
<dbReference type="EMBL" id="PPPD01000001">
    <property type="protein sequence ID" value="PNY80250.1"/>
    <property type="molecule type" value="Genomic_DNA"/>
</dbReference>
<accession>A0A2K3UUQ4</accession>
<dbReference type="RefSeq" id="WP_103309638.1">
    <property type="nucleotide sequence ID" value="NZ_PPPD01000001.1"/>
</dbReference>
<comment type="caution">
    <text evidence="2">The sequence shown here is derived from an EMBL/GenBank/DDBJ whole genome shotgun (WGS) entry which is preliminary data.</text>
</comment>
<evidence type="ECO:0000256" key="1">
    <source>
        <dbReference type="SAM" id="MobiDB-lite"/>
    </source>
</evidence>
<evidence type="ECO:0000313" key="3">
    <source>
        <dbReference type="Proteomes" id="UP000236379"/>
    </source>
</evidence>